<dbReference type="InterPro" id="IPR011990">
    <property type="entry name" value="TPR-like_helical_dom_sf"/>
</dbReference>
<dbReference type="Proteomes" id="UP000682733">
    <property type="component" value="Unassembled WGS sequence"/>
</dbReference>
<dbReference type="Proteomes" id="UP000681722">
    <property type="component" value="Unassembled WGS sequence"/>
</dbReference>
<evidence type="ECO:0000256" key="3">
    <source>
        <dbReference type="PROSITE-ProRule" id="PRU00339"/>
    </source>
</evidence>
<dbReference type="Proteomes" id="UP000663829">
    <property type="component" value="Unassembled WGS sequence"/>
</dbReference>
<dbReference type="PROSITE" id="PS50005">
    <property type="entry name" value="TPR"/>
    <property type="match status" value="1"/>
</dbReference>
<dbReference type="Gene3D" id="1.25.40.10">
    <property type="entry name" value="Tetratricopeptide repeat domain"/>
    <property type="match status" value="2"/>
</dbReference>
<dbReference type="SMART" id="SM00028">
    <property type="entry name" value="TPR"/>
    <property type="match status" value="2"/>
</dbReference>
<name>A0A814S3H9_9BILA</name>
<dbReference type="EMBL" id="CAJOBC010006648">
    <property type="protein sequence ID" value="CAF3906397.1"/>
    <property type="molecule type" value="Genomic_DNA"/>
</dbReference>
<accession>A0A814S3H9</accession>
<dbReference type="InterPro" id="IPR019734">
    <property type="entry name" value="TPR_rpt"/>
</dbReference>
<feature type="repeat" description="TPR" evidence="3">
    <location>
        <begin position="12"/>
        <end position="45"/>
    </location>
</feature>
<dbReference type="EMBL" id="CAJNOQ010006648">
    <property type="protein sequence ID" value="CAF1142755.1"/>
    <property type="molecule type" value="Genomic_DNA"/>
</dbReference>
<protein>
    <recommendedName>
        <fullName evidence="9">Kinesin light chain</fullName>
    </recommendedName>
</protein>
<evidence type="ECO:0000313" key="4">
    <source>
        <dbReference type="EMBL" id="CAF0934415.1"/>
    </source>
</evidence>
<keyword evidence="2 3" id="KW-0802">TPR repeat</keyword>
<dbReference type="EMBL" id="CAJNOK010004339">
    <property type="protein sequence ID" value="CAF0934415.1"/>
    <property type="molecule type" value="Genomic_DNA"/>
</dbReference>
<dbReference type="PANTHER" id="PTHR45641:SF19">
    <property type="entry name" value="NEPHROCYSTIN-3"/>
    <property type="match status" value="1"/>
</dbReference>
<keyword evidence="1" id="KW-0677">Repeat</keyword>
<organism evidence="5 8">
    <name type="scientific">Didymodactylos carnosus</name>
    <dbReference type="NCBI Taxonomy" id="1234261"/>
    <lineage>
        <taxon>Eukaryota</taxon>
        <taxon>Metazoa</taxon>
        <taxon>Spiralia</taxon>
        <taxon>Gnathifera</taxon>
        <taxon>Rotifera</taxon>
        <taxon>Eurotatoria</taxon>
        <taxon>Bdelloidea</taxon>
        <taxon>Philodinida</taxon>
        <taxon>Philodinidae</taxon>
        <taxon>Didymodactylos</taxon>
    </lineage>
</organism>
<gene>
    <name evidence="5" type="ORF">GPM918_LOCUS20773</name>
    <name evidence="4" type="ORF">OVA965_LOCUS11306</name>
    <name evidence="7" type="ORF">SRO942_LOCUS20770</name>
    <name evidence="6" type="ORF">TMI583_LOCUS11302</name>
</gene>
<dbReference type="OrthoDB" id="5988009at2759"/>
<evidence type="ECO:0008006" key="9">
    <source>
        <dbReference type="Google" id="ProtNLM"/>
    </source>
</evidence>
<dbReference type="Proteomes" id="UP000677228">
    <property type="component" value="Unassembled WGS sequence"/>
</dbReference>
<evidence type="ECO:0000313" key="6">
    <source>
        <dbReference type="EMBL" id="CAF3710332.1"/>
    </source>
</evidence>
<evidence type="ECO:0000256" key="1">
    <source>
        <dbReference type="ARBA" id="ARBA00022737"/>
    </source>
</evidence>
<keyword evidence="8" id="KW-1185">Reference proteome</keyword>
<dbReference type="SUPFAM" id="SSF48452">
    <property type="entry name" value="TPR-like"/>
    <property type="match status" value="1"/>
</dbReference>
<comment type="caution">
    <text evidence="5">The sequence shown here is derived from an EMBL/GenBank/DDBJ whole genome shotgun (WGS) entry which is preliminary data.</text>
</comment>
<proteinExistence type="predicted"/>
<evidence type="ECO:0000256" key="2">
    <source>
        <dbReference type="ARBA" id="ARBA00022803"/>
    </source>
</evidence>
<reference evidence="5" key="1">
    <citation type="submission" date="2021-02" db="EMBL/GenBank/DDBJ databases">
        <authorList>
            <person name="Nowell W R."/>
        </authorList>
    </citation>
    <scope>NUCLEOTIDE SEQUENCE</scope>
</reference>
<evidence type="ECO:0000313" key="8">
    <source>
        <dbReference type="Proteomes" id="UP000663829"/>
    </source>
</evidence>
<dbReference type="Pfam" id="PF13374">
    <property type="entry name" value="TPR_10"/>
    <property type="match status" value="1"/>
</dbReference>
<dbReference type="PANTHER" id="PTHR45641">
    <property type="entry name" value="TETRATRICOPEPTIDE REPEAT PROTEIN (AFU_ORTHOLOGUE AFUA_6G03870)"/>
    <property type="match status" value="1"/>
</dbReference>
<dbReference type="AlphaFoldDB" id="A0A814S3H9"/>
<evidence type="ECO:0000313" key="7">
    <source>
        <dbReference type="EMBL" id="CAF3906397.1"/>
    </source>
</evidence>
<dbReference type="EMBL" id="CAJOBA010004341">
    <property type="protein sequence ID" value="CAF3710332.1"/>
    <property type="molecule type" value="Genomic_DNA"/>
</dbReference>
<evidence type="ECO:0000313" key="5">
    <source>
        <dbReference type="EMBL" id="CAF1142755.1"/>
    </source>
</evidence>
<sequence>MSALPSQDPKIALCLGYVGMVYEYKEDFARALDYYHRQLEMEEQCLPIEHPHLSLHLEKTAKTYKKKEENGEKALQFCQEKLAAQNSILPKHHPRITSTLITLGDISVGKERREYYEQALAALQSLVPSDELLTLTCLEKLAAVAHDEGNGLESIAHWTTILNTRRRIHYPDHTKIAYSLQCIGDVCFELLGNYPEACRCCEESLDIYHANFGPEHRDVIEVEAKLYKAQAQSREW</sequence>
<dbReference type="Pfam" id="PF13176">
    <property type="entry name" value="TPR_7"/>
    <property type="match status" value="1"/>
</dbReference>